<evidence type="ECO:0000313" key="2">
    <source>
        <dbReference type="Proteomes" id="UP000198683"/>
    </source>
</evidence>
<dbReference type="EMBL" id="FNFB01000001">
    <property type="protein sequence ID" value="SDJ32994.1"/>
    <property type="molecule type" value="Genomic_DNA"/>
</dbReference>
<reference evidence="1 2" key="1">
    <citation type="submission" date="2016-10" db="EMBL/GenBank/DDBJ databases">
        <authorList>
            <person name="de Groot N.N."/>
        </authorList>
    </citation>
    <scope>NUCLEOTIDE SEQUENCE [LARGE SCALE GENOMIC DNA]</scope>
    <source>
        <strain evidence="1 2">CGMCC 4.5681</strain>
    </source>
</reference>
<evidence type="ECO:0000313" key="1">
    <source>
        <dbReference type="EMBL" id="SDJ32994.1"/>
    </source>
</evidence>
<name>A0A1G8SUY9_9ACTN</name>
<proteinExistence type="predicted"/>
<accession>A0A1G8SUY9</accession>
<dbReference type="STRING" id="683260.SAMN05421874_101459"/>
<organism evidence="1 2">
    <name type="scientific">Nonomuraea maritima</name>
    <dbReference type="NCBI Taxonomy" id="683260"/>
    <lineage>
        <taxon>Bacteria</taxon>
        <taxon>Bacillati</taxon>
        <taxon>Actinomycetota</taxon>
        <taxon>Actinomycetes</taxon>
        <taxon>Streptosporangiales</taxon>
        <taxon>Streptosporangiaceae</taxon>
        <taxon>Nonomuraea</taxon>
    </lineage>
</organism>
<dbReference type="AlphaFoldDB" id="A0A1G8SUY9"/>
<gene>
    <name evidence="1" type="ORF">SAMN05421874_101459</name>
</gene>
<sequence length="88" mass="9510">MAQVLRAARRGEPVGALLDQLGIDTVPAAEEVDTRSALPTPVDGERRPITGVYVCPKETCTRVVHREADAEVPSCEIHEQALRFSAEG</sequence>
<keyword evidence="2" id="KW-1185">Reference proteome</keyword>
<protein>
    <submittedName>
        <fullName evidence="1">Uncharacterized protein</fullName>
    </submittedName>
</protein>
<dbReference type="Proteomes" id="UP000198683">
    <property type="component" value="Unassembled WGS sequence"/>
</dbReference>